<sequence>MPGETVENGVHMHCAAGFGEEDDERKTRSVPLTPFYPRETSALEGPMQLERRWMLWHEFMKDYSCLDDWLRLAENCAASPNTSHVLYVAASEELKKFETLQTDARGHLSQLDSLVRRNRSLVPLFTGAMRSRLVAMTRNCSQRWDCLMATIESVCRRLKHFVSQWEDFDRRREEMSVWLADMDLRLTEVEHFSGSDTGAKMRQLQSFQKAVCDSAGRLNALLEQGEALIQRSEPADAQKVETQLQELLLCCAHVFEGVGRLHTRLLSMRLVFEEDWILPTFPDSGCPSETPLPEDEGVFDGTCTHDEQSLLSTSAADHQLLEWDPSVDIGGSTRDDADSSYYSAAAGACQPEEPARKKSHLTPAESRVQNTSSPAETGSRSRCELWASDALSSHPPASGTEPCRSEHLAPWKSSTPKERCPEPVTFDPERISAWLGQTHQHASASRSTAVPQQYSPSGERDKWPSDVCSQRHACHPHRGEICATPHPTWSRGAQLRSSWTHHARHSGEKCLGEGHGNTDKGEASICINPCSPCWPEDPPTRRSPWPVRMREFLRASVLLSILLALLMALLAWPPAGNPEVQCHRANALARSFHLVLHYVNGPPPT</sequence>
<feature type="region of interest" description="Disordered" evidence="8">
    <location>
        <begin position="326"/>
        <end position="424"/>
    </location>
</feature>
<dbReference type="Pfam" id="PF10541">
    <property type="entry name" value="KASH"/>
    <property type="match status" value="1"/>
</dbReference>
<dbReference type="SMART" id="SM00150">
    <property type="entry name" value="SPEC"/>
    <property type="match status" value="2"/>
</dbReference>
<evidence type="ECO:0000256" key="6">
    <source>
        <dbReference type="ARBA" id="ARBA00046312"/>
    </source>
</evidence>
<feature type="compositionally biased region" description="Polar residues" evidence="8">
    <location>
        <begin position="437"/>
        <end position="456"/>
    </location>
</feature>
<dbReference type="InterPro" id="IPR012315">
    <property type="entry name" value="KASH"/>
</dbReference>
<evidence type="ECO:0000256" key="5">
    <source>
        <dbReference type="ARBA" id="ARBA00023242"/>
    </source>
</evidence>
<dbReference type="InterPro" id="IPR030268">
    <property type="entry name" value="SYNE4"/>
</dbReference>
<dbReference type="Ensembl" id="ENSDCDT00010067326.1">
    <property type="protein sequence ID" value="ENSDCDP00010056676.1"/>
    <property type="gene ID" value="ENSDCDG00010032268.1"/>
</dbReference>
<feature type="topological domain" description="Perinuclear space" evidence="7">
    <location>
        <begin position="576"/>
        <end position="605"/>
    </location>
</feature>
<accession>A0AAY4EHU7</accession>
<evidence type="ECO:0000256" key="2">
    <source>
        <dbReference type="ARBA" id="ARBA00022692"/>
    </source>
</evidence>
<dbReference type="AlphaFoldDB" id="A0AAY4EHU7"/>
<name>A0AAY4EHU7_9TELE</name>
<gene>
    <name evidence="10" type="primary">si:ch211-137a8.2</name>
</gene>
<comment type="subcellular location">
    <subcellularLocation>
        <location evidence="6">Nucleus outer membrane</location>
        <topology evidence="6">Single-pass type IV membrane protein</topology>
    </subcellularLocation>
</comment>
<dbReference type="CDD" id="cd00176">
    <property type="entry name" value="SPEC"/>
    <property type="match status" value="1"/>
</dbReference>
<protein>
    <recommendedName>
        <fullName evidence="9">KASH domain-containing protein</fullName>
    </recommendedName>
</protein>
<reference evidence="10" key="3">
    <citation type="submission" date="2025-09" db="UniProtKB">
        <authorList>
            <consortium name="Ensembl"/>
        </authorList>
    </citation>
    <scope>IDENTIFICATION</scope>
</reference>
<feature type="domain" description="KASH" evidence="9">
    <location>
        <begin position="546"/>
        <end position="605"/>
    </location>
</feature>
<evidence type="ECO:0000256" key="3">
    <source>
        <dbReference type="ARBA" id="ARBA00022989"/>
    </source>
</evidence>
<dbReference type="SMART" id="SM01249">
    <property type="entry name" value="KASH"/>
    <property type="match status" value="1"/>
</dbReference>
<comment type="similarity">
    <text evidence="1">Belongs to the nesprin family.</text>
</comment>
<evidence type="ECO:0000256" key="7">
    <source>
        <dbReference type="PROSITE-ProRule" id="PRU00385"/>
    </source>
</evidence>
<evidence type="ECO:0000256" key="1">
    <source>
        <dbReference type="ARBA" id="ARBA00008619"/>
    </source>
</evidence>
<keyword evidence="5" id="KW-0539">Nucleus</keyword>
<keyword evidence="3" id="KW-1133">Transmembrane helix</keyword>
<organism evidence="10 11">
    <name type="scientific">Denticeps clupeoides</name>
    <name type="common">denticle herring</name>
    <dbReference type="NCBI Taxonomy" id="299321"/>
    <lineage>
        <taxon>Eukaryota</taxon>
        <taxon>Metazoa</taxon>
        <taxon>Chordata</taxon>
        <taxon>Craniata</taxon>
        <taxon>Vertebrata</taxon>
        <taxon>Euteleostomi</taxon>
        <taxon>Actinopterygii</taxon>
        <taxon>Neopterygii</taxon>
        <taxon>Teleostei</taxon>
        <taxon>Clupei</taxon>
        <taxon>Clupeiformes</taxon>
        <taxon>Denticipitoidei</taxon>
        <taxon>Denticipitidae</taxon>
        <taxon>Denticeps</taxon>
    </lineage>
</organism>
<evidence type="ECO:0000259" key="9">
    <source>
        <dbReference type="PROSITE" id="PS51049"/>
    </source>
</evidence>
<dbReference type="PANTHER" id="PTHR21640:SF1">
    <property type="entry name" value="NESPRIN-4"/>
    <property type="match status" value="1"/>
</dbReference>
<feature type="compositionally biased region" description="Basic and acidic residues" evidence="8">
    <location>
        <begin position="403"/>
        <end position="421"/>
    </location>
</feature>
<dbReference type="Gene3D" id="1.20.58.60">
    <property type="match status" value="1"/>
</dbReference>
<keyword evidence="4 7" id="KW-0472">Membrane</keyword>
<dbReference type="GeneTree" id="ENSGT00940000154656"/>
<reference evidence="10" key="2">
    <citation type="submission" date="2025-08" db="UniProtKB">
        <authorList>
            <consortium name="Ensembl"/>
        </authorList>
    </citation>
    <scope>IDENTIFICATION</scope>
</reference>
<evidence type="ECO:0000256" key="4">
    <source>
        <dbReference type="ARBA" id="ARBA00023136"/>
    </source>
</evidence>
<reference evidence="10 11" key="1">
    <citation type="submission" date="2020-06" db="EMBL/GenBank/DDBJ databases">
        <authorList>
            <consortium name="Wellcome Sanger Institute Data Sharing"/>
        </authorList>
    </citation>
    <scope>NUCLEOTIDE SEQUENCE [LARGE SCALE GENOMIC DNA]</scope>
</reference>
<dbReference type="GO" id="GO:0034993">
    <property type="term" value="C:meiotic nuclear membrane microtubule tethering complex"/>
    <property type="evidence" value="ECO:0007669"/>
    <property type="project" value="InterPro"/>
</dbReference>
<dbReference type="GO" id="GO:0005640">
    <property type="term" value="C:nuclear outer membrane"/>
    <property type="evidence" value="ECO:0007669"/>
    <property type="project" value="UniProtKB-SubCell"/>
</dbReference>
<dbReference type="Pfam" id="PF00435">
    <property type="entry name" value="Spectrin"/>
    <property type="match status" value="1"/>
</dbReference>
<feature type="region of interest" description="Disordered" evidence="8">
    <location>
        <begin position="437"/>
        <end position="466"/>
    </location>
</feature>
<dbReference type="PROSITE" id="PS51049">
    <property type="entry name" value="KASH"/>
    <property type="match status" value="1"/>
</dbReference>
<keyword evidence="11" id="KW-1185">Reference proteome</keyword>
<keyword evidence="2 7" id="KW-0812">Transmembrane</keyword>
<feature type="topological domain" description="Cytoplasmic" evidence="7">
    <location>
        <begin position="1"/>
        <end position="554"/>
    </location>
</feature>
<dbReference type="PANTHER" id="PTHR21640">
    <property type="match status" value="1"/>
</dbReference>
<proteinExistence type="inferred from homology"/>
<dbReference type="InterPro" id="IPR018159">
    <property type="entry name" value="Spectrin/alpha-actinin"/>
</dbReference>
<evidence type="ECO:0000313" key="11">
    <source>
        <dbReference type="Proteomes" id="UP000694580"/>
    </source>
</evidence>
<feature type="compositionally biased region" description="Polar residues" evidence="8">
    <location>
        <begin position="367"/>
        <end position="380"/>
    </location>
</feature>
<dbReference type="Proteomes" id="UP000694580">
    <property type="component" value="Chromosome 19"/>
</dbReference>
<evidence type="ECO:0000313" key="10">
    <source>
        <dbReference type="Ensembl" id="ENSDCDP00010056676.1"/>
    </source>
</evidence>
<evidence type="ECO:0000256" key="8">
    <source>
        <dbReference type="SAM" id="MobiDB-lite"/>
    </source>
</evidence>
<dbReference type="InterPro" id="IPR002017">
    <property type="entry name" value="Spectrin_repeat"/>
</dbReference>
<dbReference type="SUPFAM" id="SSF46966">
    <property type="entry name" value="Spectrin repeat"/>
    <property type="match status" value="2"/>
</dbReference>